<dbReference type="InterPro" id="IPR006221">
    <property type="entry name" value="TrpG/PapA_dom"/>
</dbReference>
<dbReference type="RefSeq" id="WP_042396105.1">
    <property type="nucleotide sequence ID" value="NZ_CYYT01000003.1"/>
</dbReference>
<evidence type="ECO:0000313" key="4">
    <source>
        <dbReference type="Proteomes" id="UP000095558"/>
    </source>
</evidence>
<dbReference type="PRINTS" id="PR00099">
    <property type="entry name" value="CPSGATASE"/>
</dbReference>
<dbReference type="InterPro" id="IPR050472">
    <property type="entry name" value="Anth_synth/Amidotransfase"/>
</dbReference>
<keyword evidence="3" id="KW-0808">Transferase</keyword>
<dbReference type="AlphaFoldDB" id="A0A174EZQ1"/>
<dbReference type="NCBIfam" id="TIGR00566">
    <property type="entry name" value="trpG_papA"/>
    <property type="match status" value="1"/>
</dbReference>
<dbReference type="FunFam" id="3.40.50.880:FF:000003">
    <property type="entry name" value="Anthranilate synthase component II"/>
    <property type="match status" value="1"/>
</dbReference>
<dbReference type="CDD" id="cd01743">
    <property type="entry name" value="GATase1_Anthranilate_Synthase"/>
    <property type="match status" value="1"/>
</dbReference>
<dbReference type="GO" id="GO:0000162">
    <property type="term" value="P:L-tryptophan biosynthetic process"/>
    <property type="evidence" value="ECO:0007669"/>
    <property type="project" value="TreeGrafter"/>
</dbReference>
<evidence type="ECO:0000259" key="2">
    <source>
        <dbReference type="Pfam" id="PF00117"/>
    </source>
</evidence>
<dbReference type="GO" id="GO:0005829">
    <property type="term" value="C:cytosol"/>
    <property type="evidence" value="ECO:0007669"/>
    <property type="project" value="TreeGrafter"/>
</dbReference>
<dbReference type="GO" id="GO:0004049">
    <property type="term" value="F:anthranilate synthase activity"/>
    <property type="evidence" value="ECO:0007669"/>
    <property type="project" value="UniProtKB-EC"/>
</dbReference>
<accession>A0A174EZQ1</accession>
<dbReference type="PANTHER" id="PTHR43418">
    <property type="entry name" value="MULTIFUNCTIONAL TRYPTOPHAN BIOSYNTHESIS PROTEIN-RELATED"/>
    <property type="match status" value="1"/>
</dbReference>
<dbReference type="EC" id="4.1.3.27" evidence="3"/>
<proteinExistence type="predicted"/>
<dbReference type="GO" id="GO:0016740">
    <property type="term" value="F:transferase activity"/>
    <property type="evidence" value="ECO:0007669"/>
    <property type="project" value="UniProtKB-KW"/>
</dbReference>
<dbReference type="InterPro" id="IPR029062">
    <property type="entry name" value="Class_I_gatase-like"/>
</dbReference>
<protein>
    <submittedName>
        <fullName evidence="3">Glutamine amidotransferase of anthranilate synthase</fullName>
        <ecNumber evidence="3">4.1.3.27</ecNumber>
    </submittedName>
</protein>
<gene>
    <name evidence="3" type="primary">trpG_2</name>
    <name evidence="3" type="ORF">ERS852470_02270</name>
</gene>
<dbReference type="PROSITE" id="PS51273">
    <property type="entry name" value="GATASE_TYPE_1"/>
    <property type="match status" value="1"/>
</dbReference>
<name>A0A174EZQ1_9CLOT</name>
<dbReference type="PRINTS" id="PR00097">
    <property type="entry name" value="ANTSNTHASEII"/>
</dbReference>
<evidence type="ECO:0000313" key="3">
    <source>
        <dbReference type="EMBL" id="CUO41520.1"/>
    </source>
</evidence>
<dbReference type="PANTHER" id="PTHR43418:SF4">
    <property type="entry name" value="MULTIFUNCTIONAL TRYPTOPHAN BIOSYNTHESIS PROTEIN"/>
    <property type="match status" value="1"/>
</dbReference>
<dbReference type="PRINTS" id="PR00096">
    <property type="entry name" value="GATASE"/>
</dbReference>
<evidence type="ECO:0000256" key="1">
    <source>
        <dbReference type="ARBA" id="ARBA00022962"/>
    </source>
</evidence>
<sequence>MLLMIDNYDSFVYNLVRYFEELGEEIKVFRNDKIEIEDIKNMKIDGIVISPGPKSPKEAGLSLEIIDNFKGKLPILGICLGHQCIGEYFNANIKKGKEPVHGKMFYINHNEDDLFINVKNPLRVTRYHSLIVDKADLPECLEITSETEDEVIMGIKHKDYDIYGVQFHPEAEMTEEGHKILQNFINITKKYKEKNSAIMECS</sequence>
<dbReference type="EMBL" id="CYZV01000024">
    <property type="protein sequence ID" value="CUO41520.1"/>
    <property type="molecule type" value="Genomic_DNA"/>
</dbReference>
<dbReference type="Pfam" id="PF00117">
    <property type="entry name" value="GATase"/>
    <property type="match status" value="1"/>
</dbReference>
<organism evidence="3 4">
    <name type="scientific">Clostridium disporicum</name>
    <dbReference type="NCBI Taxonomy" id="84024"/>
    <lineage>
        <taxon>Bacteria</taxon>
        <taxon>Bacillati</taxon>
        <taxon>Bacillota</taxon>
        <taxon>Clostridia</taxon>
        <taxon>Eubacteriales</taxon>
        <taxon>Clostridiaceae</taxon>
        <taxon>Clostridium</taxon>
    </lineage>
</organism>
<feature type="domain" description="Glutamine amidotransferase" evidence="2">
    <location>
        <begin position="3"/>
        <end position="185"/>
    </location>
</feature>
<dbReference type="OrthoDB" id="9804328at2"/>
<dbReference type="SUPFAM" id="SSF52317">
    <property type="entry name" value="Class I glutamine amidotransferase-like"/>
    <property type="match status" value="1"/>
</dbReference>
<dbReference type="Proteomes" id="UP000095558">
    <property type="component" value="Unassembled WGS sequence"/>
</dbReference>
<keyword evidence="3" id="KW-0456">Lyase</keyword>
<reference evidence="3 4" key="1">
    <citation type="submission" date="2015-09" db="EMBL/GenBank/DDBJ databases">
        <authorList>
            <consortium name="Pathogen Informatics"/>
        </authorList>
    </citation>
    <scope>NUCLEOTIDE SEQUENCE [LARGE SCALE GENOMIC DNA]</scope>
    <source>
        <strain evidence="3 4">2789STDY5834855</strain>
    </source>
</reference>
<dbReference type="GeneID" id="83011172"/>
<dbReference type="InterPro" id="IPR017926">
    <property type="entry name" value="GATASE"/>
</dbReference>
<dbReference type="Gene3D" id="3.40.50.880">
    <property type="match status" value="1"/>
</dbReference>
<keyword evidence="1 3" id="KW-0315">Glutamine amidotransferase</keyword>